<dbReference type="SUPFAM" id="SSF55073">
    <property type="entry name" value="Nucleotide cyclase"/>
    <property type="match status" value="1"/>
</dbReference>
<organism evidence="3 4">
    <name type="scientific">Malikia granosa</name>
    <dbReference type="NCBI Taxonomy" id="263067"/>
    <lineage>
        <taxon>Bacteria</taxon>
        <taxon>Pseudomonadati</taxon>
        <taxon>Pseudomonadota</taxon>
        <taxon>Betaproteobacteria</taxon>
        <taxon>Burkholderiales</taxon>
        <taxon>Comamonadaceae</taxon>
        <taxon>Malikia</taxon>
    </lineage>
</organism>
<dbReference type="InterPro" id="IPR035919">
    <property type="entry name" value="EAL_sf"/>
</dbReference>
<dbReference type="PANTHER" id="PTHR33121">
    <property type="entry name" value="CYCLIC DI-GMP PHOSPHODIESTERASE PDEF"/>
    <property type="match status" value="1"/>
</dbReference>
<name>A0A2S9K9U4_9BURK</name>
<dbReference type="InterPro" id="IPR001633">
    <property type="entry name" value="EAL_dom"/>
</dbReference>
<evidence type="ECO:0008006" key="5">
    <source>
        <dbReference type="Google" id="ProtNLM"/>
    </source>
</evidence>
<dbReference type="Gene3D" id="3.30.70.270">
    <property type="match status" value="1"/>
</dbReference>
<evidence type="ECO:0000313" key="3">
    <source>
        <dbReference type="EMBL" id="PRD67208.1"/>
    </source>
</evidence>
<dbReference type="SUPFAM" id="SSF141868">
    <property type="entry name" value="EAL domain-like"/>
    <property type="match status" value="1"/>
</dbReference>
<reference evidence="3 4" key="1">
    <citation type="submission" date="2018-03" db="EMBL/GenBank/DDBJ databases">
        <title>Comparative genomics illustrates the genes involved in a hyperalkaliphilic mechanisms of Serpentinomonas isolated from highly-alkaline calcium-rich serpentinized springs.</title>
        <authorList>
            <person name="Suzuki S."/>
            <person name="Ishii S."/>
            <person name="Walworth N."/>
            <person name="Bird L."/>
            <person name="Kuenen J.G."/>
            <person name="Nealson K.H."/>
        </authorList>
    </citation>
    <scope>NUCLEOTIDE SEQUENCE [LARGE SCALE GENOMIC DNA]</scope>
    <source>
        <strain evidence="3 4">P1</strain>
    </source>
</reference>
<proteinExistence type="predicted"/>
<dbReference type="InterPro" id="IPR043128">
    <property type="entry name" value="Rev_trsase/Diguanyl_cyclase"/>
</dbReference>
<dbReference type="Proteomes" id="UP000238589">
    <property type="component" value="Unassembled WGS sequence"/>
</dbReference>
<evidence type="ECO:0000259" key="2">
    <source>
        <dbReference type="PROSITE" id="PS50887"/>
    </source>
</evidence>
<dbReference type="InterPro" id="IPR050706">
    <property type="entry name" value="Cyclic-di-GMP_PDE-like"/>
</dbReference>
<dbReference type="CDD" id="cd01949">
    <property type="entry name" value="GGDEF"/>
    <property type="match status" value="1"/>
</dbReference>
<dbReference type="Gene3D" id="3.20.20.450">
    <property type="entry name" value="EAL domain"/>
    <property type="match status" value="1"/>
</dbReference>
<dbReference type="CDD" id="cd01948">
    <property type="entry name" value="EAL"/>
    <property type="match status" value="1"/>
</dbReference>
<dbReference type="PANTHER" id="PTHR33121:SF23">
    <property type="entry name" value="CYCLIC DI-GMP PHOSPHODIESTERASE PDEB"/>
    <property type="match status" value="1"/>
</dbReference>
<evidence type="ECO:0000313" key="4">
    <source>
        <dbReference type="Proteomes" id="UP000238589"/>
    </source>
</evidence>
<dbReference type="InterPro" id="IPR000160">
    <property type="entry name" value="GGDEF_dom"/>
</dbReference>
<dbReference type="SMART" id="SM00052">
    <property type="entry name" value="EAL"/>
    <property type="match status" value="1"/>
</dbReference>
<dbReference type="NCBIfam" id="TIGR00254">
    <property type="entry name" value="GGDEF"/>
    <property type="match status" value="1"/>
</dbReference>
<dbReference type="InterPro" id="IPR029787">
    <property type="entry name" value="Nucleotide_cyclase"/>
</dbReference>
<dbReference type="PROSITE" id="PS50887">
    <property type="entry name" value="GGDEF"/>
    <property type="match status" value="1"/>
</dbReference>
<dbReference type="Pfam" id="PF00563">
    <property type="entry name" value="EAL"/>
    <property type="match status" value="1"/>
</dbReference>
<gene>
    <name evidence="3" type="ORF">C6P64_00125</name>
</gene>
<keyword evidence="4" id="KW-1185">Reference proteome</keyword>
<feature type="domain" description="EAL" evidence="1">
    <location>
        <begin position="391"/>
        <end position="647"/>
    </location>
</feature>
<sequence length="654" mass="73465">MMIALAIMLLLGGVGWLQLQEWRAVERSLIANRSDIPWNYYQFELEYLKLLNQLKDARRAGQDQADMADLALRYQILASRFELLREGDVGEQLRQQTELRPVIARLKQLLATLDPYLDDELNPPPFDADQLARMERLLSGQITTVRQLVLGSTAAQHYRTTEHLHVIREQLRTTTASSSTLALLVLAFAFLALRQLRLAHRRNDELGALHAEMSHRATHDALTGLSNRDEFERRLDLRLASLRPQQAEDGVLIIDLDRFKMVNDACGHQAGDQLLREVGELLSQNLHPGDTLARLGGDEYGVILQEHSQQQALRVAEQLCTRLDSYRFMFSGQRFRIGASVGLVMLNGRWTSAGAVLQAADSARYVAKAMGSNRVQLYRESDCDIEAYRGQMHWMQRLDQALDQDQLRLYWQRIVPLRDGPLARGIKGEVLLRLQDGGLLIGPQQLLQAAERFGMSSRVDRWVIGATLDWLEQHHDTLGHVAELAVNLSGQSVGDKAFHRFLIDELERRQLPEGKLLFEITETAAIANIDETRALIRTLQRLGVKVALDDFGSGMSSFGYLKNLPVDYLKIDSQFIRGLAHDAYDQVAVQAICSVARVTGQLTIAEGIEDAAVEALLRDYAVDFGQGYHWHQPEPLDALLQAGLAAAPAAPSTR</sequence>
<comment type="caution">
    <text evidence="3">The sequence shown here is derived from an EMBL/GenBank/DDBJ whole genome shotgun (WGS) entry which is preliminary data.</text>
</comment>
<dbReference type="PROSITE" id="PS50883">
    <property type="entry name" value="EAL"/>
    <property type="match status" value="1"/>
</dbReference>
<dbReference type="AlphaFoldDB" id="A0A2S9K9U4"/>
<dbReference type="FunFam" id="3.30.70.270:FF:000001">
    <property type="entry name" value="Diguanylate cyclase domain protein"/>
    <property type="match status" value="1"/>
</dbReference>
<protein>
    <recommendedName>
        <fullName evidence="5">GGDEF-domain containing protein</fullName>
    </recommendedName>
</protein>
<dbReference type="Pfam" id="PF00990">
    <property type="entry name" value="GGDEF"/>
    <property type="match status" value="1"/>
</dbReference>
<dbReference type="SMART" id="SM00267">
    <property type="entry name" value="GGDEF"/>
    <property type="match status" value="1"/>
</dbReference>
<evidence type="ECO:0000259" key="1">
    <source>
        <dbReference type="PROSITE" id="PS50883"/>
    </source>
</evidence>
<dbReference type="GO" id="GO:0071111">
    <property type="term" value="F:cyclic-guanylate-specific phosphodiesterase activity"/>
    <property type="evidence" value="ECO:0007669"/>
    <property type="project" value="InterPro"/>
</dbReference>
<dbReference type="EMBL" id="PVLQ01000001">
    <property type="protein sequence ID" value="PRD67208.1"/>
    <property type="molecule type" value="Genomic_DNA"/>
</dbReference>
<feature type="domain" description="GGDEF" evidence="2">
    <location>
        <begin position="247"/>
        <end position="380"/>
    </location>
</feature>
<accession>A0A2S9K9U4</accession>